<evidence type="ECO:0000256" key="1">
    <source>
        <dbReference type="SAM" id="Phobius"/>
    </source>
</evidence>
<reference evidence="2" key="1">
    <citation type="submission" date="2024-05" db="EMBL/GenBank/DDBJ databases">
        <authorList>
            <person name="Liu Z."/>
        </authorList>
    </citation>
    <scope>NUCLEOTIDE SEQUENCE</scope>
    <source>
        <strain evidence="2">BS1807G30</strain>
    </source>
</reference>
<feature type="transmembrane region" description="Helical" evidence="1">
    <location>
        <begin position="20"/>
        <end position="43"/>
    </location>
</feature>
<dbReference type="EMBL" id="CP157353">
    <property type="protein sequence ID" value="XBM05826.1"/>
    <property type="molecule type" value="Genomic_DNA"/>
</dbReference>
<gene>
    <name evidence="2" type="ORF">ABG082_08680</name>
</gene>
<dbReference type="RefSeq" id="WP_240692305.1">
    <property type="nucleotide sequence ID" value="NZ_CP157353.1"/>
</dbReference>
<keyword evidence="1" id="KW-0472">Membrane</keyword>
<name>A0AAU7FNL0_9BACI</name>
<proteinExistence type="predicted"/>
<accession>A0AAU7FNL0</accession>
<organism evidence="2">
    <name type="scientific">Bacillus sp. BS1807G30</name>
    <dbReference type="NCBI Taxonomy" id="3153756"/>
    <lineage>
        <taxon>Bacteria</taxon>
        <taxon>Bacillati</taxon>
        <taxon>Bacillota</taxon>
        <taxon>Bacilli</taxon>
        <taxon>Bacillales</taxon>
        <taxon>Bacillaceae</taxon>
        <taxon>Bacillus</taxon>
    </lineage>
</organism>
<evidence type="ECO:0000313" key="2">
    <source>
        <dbReference type="EMBL" id="XBM05826.1"/>
    </source>
</evidence>
<protein>
    <recommendedName>
        <fullName evidence="3">Phosphatidic acid phosphatase type 2/haloperoxidase domain-containing protein</fullName>
    </recommendedName>
</protein>
<keyword evidence="1" id="KW-0812">Transmembrane</keyword>
<evidence type="ECO:0008006" key="3">
    <source>
        <dbReference type="Google" id="ProtNLM"/>
    </source>
</evidence>
<dbReference type="AlphaFoldDB" id="A0AAU7FNL0"/>
<sequence length="87" mass="9947">MTKCEMISLFFSLVTGAEEWMMISAGLTFILAKVLGKVAGIFYSNQQPFAELNQVNLLIEKNDCFPRDHAPFLFFLFVWSFGFPQGR</sequence>
<keyword evidence="1" id="KW-1133">Transmembrane helix</keyword>